<reference evidence="2" key="1">
    <citation type="submission" date="2017-02" db="EMBL/GenBank/DDBJ databases">
        <authorList>
            <person name="Daims H."/>
        </authorList>
    </citation>
    <scope>NUCLEOTIDE SEQUENCE [LARGE SCALE GENOMIC DNA]</scope>
</reference>
<evidence type="ECO:0000313" key="1">
    <source>
        <dbReference type="EMBL" id="SJM95191.1"/>
    </source>
</evidence>
<gene>
    <name evidence="1" type="ORF">CRENPOLYSF2_490004</name>
</gene>
<proteinExistence type="predicted"/>
<evidence type="ECO:0000313" key="2">
    <source>
        <dbReference type="Proteomes" id="UP000195442"/>
    </source>
</evidence>
<dbReference type="OrthoDB" id="9811597at2"/>
<dbReference type="AlphaFoldDB" id="A0A1R4HGQ3"/>
<keyword evidence="2" id="KW-1185">Reference proteome</keyword>
<dbReference type="Proteomes" id="UP000195442">
    <property type="component" value="Unassembled WGS sequence"/>
</dbReference>
<organism evidence="1 2">
    <name type="scientific">Crenothrix polyspora</name>
    <dbReference type="NCBI Taxonomy" id="360316"/>
    <lineage>
        <taxon>Bacteria</taxon>
        <taxon>Pseudomonadati</taxon>
        <taxon>Pseudomonadota</taxon>
        <taxon>Gammaproteobacteria</taxon>
        <taxon>Methylococcales</taxon>
        <taxon>Crenotrichaceae</taxon>
        <taxon>Crenothrix</taxon>
    </lineage>
</organism>
<dbReference type="RefSeq" id="WP_087148095.1">
    <property type="nucleotide sequence ID" value="NZ_FUKJ01000412.1"/>
</dbReference>
<accession>A0A1R4HGQ3</accession>
<protein>
    <submittedName>
        <fullName evidence="1">Uncharacterized protein</fullName>
    </submittedName>
</protein>
<sequence length="59" mass="6682">MTKPSIKSYRGILKAANTDNIRDRSDRLEDYFTDVQTEIIKQSATKKLTLDDVKPASGH</sequence>
<dbReference type="EMBL" id="FUKJ01000412">
    <property type="protein sequence ID" value="SJM95191.1"/>
    <property type="molecule type" value="Genomic_DNA"/>
</dbReference>
<name>A0A1R4HGQ3_9GAMM</name>